<organism evidence="1 2">
    <name type="scientific">Citrobacter bitternis</name>
    <dbReference type="NCBI Taxonomy" id="1585982"/>
    <lineage>
        <taxon>Bacteria</taxon>
        <taxon>Pseudomonadati</taxon>
        <taxon>Pseudomonadota</taxon>
        <taxon>Gammaproteobacteria</taxon>
        <taxon>Enterobacterales</taxon>
        <taxon>Enterobacteriaceae</taxon>
        <taxon>Citrobacter</taxon>
    </lineage>
</organism>
<dbReference type="EMBL" id="JBHSRG010000009">
    <property type="protein sequence ID" value="MFC6121988.1"/>
    <property type="molecule type" value="Genomic_DNA"/>
</dbReference>
<reference evidence="2" key="1">
    <citation type="journal article" date="2019" name="Int. J. Syst. Evol. Microbiol.">
        <title>The Global Catalogue of Microorganisms (GCM) 10K type strain sequencing project: providing services to taxonomists for standard genome sequencing and annotation.</title>
        <authorList>
            <consortium name="The Broad Institute Genomics Platform"/>
            <consortium name="The Broad Institute Genome Sequencing Center for Infectious Disease"/>
            <person name="Wu L."/>
            <person name="Ma J."/>
        </authorList>
    </citation>
    <scope>NUCLEOTIDE SEQUENCE [LARGE SCALE GENOMIC DNA]</scope>
    <source>
        <strain evidence="2">JCM30009</strain>
    </source>
</reference>
<keyword evidence="2" id="KW-1185">Reference proteome</keyword>
<dbReference type="RefSeq" id="WP_378109004.1">
    <property type="nucleotide sequence ID" value="NZ_JBHSRG010000009.1"/>
</dbReference>
<name>A0ABW1Q2D4_9ENTR</name>
<accession>A0ABW1Q2D4</accession>
<sequence>AGVMFVNWIFMSRSNDFGLHSLGRIDSASRGNLPCPDVPCVPEVALRALNEYGYFKKFG</sequence>
<gene>
    <name evidence="1" type="ORF">ACFPZP_13095</name>
</gene>
<proteinExistence type="predicted"/>
<comment type="caution">
    <text evidence="1">The sequence shown here is derived from an EMBL/GenBank/DDBJ whole genome shotgun (WGS) entry which is preliminary data.</text>
</comment>
<evidence type="ECO:0000313" key="2">
    <source>
        <dbReference type="Proteomes" id="UP001596169"/>
    </source>
</evidence>
<feature type="non-terminal residue" evidence="1">
    <location>
        <position position="1"/>
    </location>
</feature>
<dbReference type="Proteomes" id="UP001596169">
    <property type="component" value="Unassembled WGS sequence"/>
</dbReference>
<protein>
    <submittedName>
        <fullName evidence="1">Uncharacterized protein</fullName>
    </submittedName>
</protein>
<evidence type="ECO:0000313" key="1">
    <source>
        <dbReference type="EMBL" id="MFC6121988.1"/>
    </source>
</evidence>